<dbReference type="InterPro" id="IPR038068">
    <property type="entry name" value="YcgL-like_sf"/>
</dbReference>
<accession>A0ABV9NGN5</accession>
<keyword evidence="4" id="KW-1185">Reference proteome</keyword>
<dbReference type="Pfam" id="PF05166">
    <property type="entry name" value="YcgL"/>
    <property type="match status" value="1"/>
</dbReference>
<evidence type="ECO:0000259" key="2">
    <source>
        <dbReference type="PROSITE" id="PS51648"/>
    </source>
</evidence>
<dbReference type="PANTHER" id="PTHR38109:SF1">
    <property type="entry name" value="PROTEIN YCGL"/>
    <property type="match status" value="1"/>
</dbReference>
<organism evidence="3 4">
    <name type="scientific">Coralloluteibacterium thermophilum</name>
    <dbReference type="NCBI Taxonomy" id="2707049"/>
    <lineage>
        <taxon>Bacteria</taxon>
        <taxon>Pseudomonadati</taxon>
        <taxon>Pseudomonadota</taxon>
        <taxon>Gammaproteobacteria</taxon>
        <taxon>Lysobacterales</taxon>
        <taxon>Lysobacteraceae</taxon>
        <taxon>Coralloluteibacterium</taxon>
    </lineage>
</organism>
<comment type="caution">
    <text evidence="3">The sequence shown here is derived from an EMBL/GenBank/DDBJ whole genome shotgun (WGS) entry which is preliminary data.</text>
</comment>
<dbReference type="RefSeq" id="WP_377002524.1">
    <property type="nucleotide sequence ID" value="NZ_JBHSGG010000001.1"/>
</dbReference>
<reference evidence="4" key="1">
    <citation type="journal article" date="2019" name="Int. J. Syst. Evol. Microbiol.">
        <title>The Global Catalogue of Microorganisms (GCM) 10K type strain sequencing project: providing services to taxonomists for standard genome sequencing and annotation.</title>
        <authorList>
            <consortium name="The Broad Institute Genomics Platform"/>
            <consortium name="The Broad Institute Genome Sequencing Center for Infectious Disease"/>
            <person name="Wu L."/>
            <person name="Ma J."/>
        </authorList>
    </citation>
    <scope>NUCLEOTIDE SEQUENCE [LARGE SCALE GENOMIC DNA]</scope>
    <source>
        <strain evidence="4">CGMCC 1.13574</strain>
    </source>
</reference>
<dbReference type="PROSITE" id="PS51648">
    <property type="entry name" value="YCGL"/>
    <property type="match status" value="1"/>
</dbReference>
<protein>
    <recommendedName>
        <fullName evidence="1">YcgL domain-containing protein ACFO3Q_00335</fullName>
    </recommendedName>
</protein>
<evidence type="ECO:0000313" key="3">
    <source>
        <dbReference type="EMBL" id="MFC4726624.1"/>
    </source>
</evidence>
<gene>
    <name evidence="3" type="ORF">ACFO3Q_00335</name>
</gene>
<dbReference type="SUPFAM" id="SSF160191">
    <property type="entry name" value="YcgL-like"/>
    <property type="match status" value="1"/>
</dbReference>
<feature type="domain" description="YcgL" evidence="2">
    <location>
        <begin position="9"/>
        <end position="92"/>
    </location>
</feature>
<evidence type="ECO:0000313" key="4">
    <source>
        <dbReference type="Proteomes" id="UP001595892"/>
    </source>
</evidence>
<name>A0ABV9NGN5_9GAMM</name>
<dbReference type="Gene3D" id="3.10.510.20">
    <property type="entry name" value="YcgL domain"/>
    <property type="match status" value="1"/>
</dbReference>
<proteinExistence type="inferred from homology"/>
<evidence type="ECO:0000256" key="1">
    <source>
        <dbReference type="HAMAP-Rule" id="MF_01866"/>
    </source>
</evidence>
<dbReference type="Proteomes" id="UP001595892">
    <property type="component" value="Unassembled WGS sequence"/>
</dbReference>
<dbReference type="InterPro" id="IPR027354">
    <property type="entry name" value="YcgL_dom"/>
</dbReference>
<dbReference type="EMBL" id="JBHSGG010000001">
    <property type="protein sequence ID" value="MFC4726624.1"/>
    <property type="molecule type" value="Genomic_DNA"/>
</dbReference>
<dbReference type="HAMAP" id="MF_01866">
    <property type="entry name" value="UPF0745"/>
    <property type="match status" value="1"/>
</dbReference>
<sequence>MSHRVGSAMQAYVYRSRRKADTYLYLREKDAFALVPEPLQAQLGVLEFVLEVVLEPGRRLARADADVVRADLIERGFYLQLPPPPGGVPTDG</sequence>
<dbReference type="PANTHER" id="PTHR38109">
    <property type="entry name" value="PROTEIN YCGL"/>
    <property type="match status" value="1"/>
</dbReference>